<gene>
    <name evidence="4" type="ORF">IW967_00165</name>
</gene>
<dbReference type="Proteomes" id="UP000642910">
    <property type="component" value="Unassembled WGS sequence"/>
</dbReference>
<dbReference type="Gene3D" id="3.30.230.30">
    <property type="entry name" value="Impact, N-terminal domain"/>
    <property type="match status" value="1"/>
</dbReference>
<dbReference type="SUPFAM" id="SSF54211">
    <property type="entry name" value="Ribosomal protein S5 domain 2-like"/>
    <property type="match status" value="1"/>
</dbReference>
<accession>A0ABS0EYE1</accession>
<sequence length="225" mass="24858">MMSFVTLAYAWTAETIEKKSRFIASAFPIRSEAEAFTALDGVREDHPDARHHVYAYRIRIQVPHERFSDDGEPSGTAGRPVLEVIRRKGLTNVLVVVTRYFGGILLGASGLVRAYTEAAAAVLERAPKLLCAQMCDILVTCTYEHYGKLMHLLEQTGLRLYDAEFTEAVRFRLVVRDTDVPRTVALVTDGTSGQATCEVSPPAYVGITGAGELVRNVWLPENAIE</sequence>
<feature type="domain" description="Impact N-terminal" evidence="2">
    <location>
        <begin position="18"/>
        <end position="123"/>
    </location>
</feature>
<feature type="domain" description="UPF0029" evidence="3">
    <location>
        <begin position="139"/>
        <end position="194"/>
    </location>
</feature>
<keyword evidence="5" id="KW-1185">Reference proteome</keyword>
<dbReference type="InterPro" id="IPR020569">
    <property type="entry name" value="UPF0029_Impact_CS"/>
</dbReference>
<dbReference type="PANTHER" id="PTHR16301">
    <property type="entry name" value="IMPACT-RELATED"/>
    <property type="match status" value="1"/>
</dbReference>
<dbReference type="Pfam" id="PF09186">
    <property type="entry name" value="DUF1949"/>
    <property type="match status" value="1"/>
</dbReference>
<proteinExistence type="inferred from homology"/>
<dbReference type="PANTHER" id="PTHR16301:SF20">
    <property type="entry name" value="IMPACT FAMILY MEMBER YIGZ"/>
    <property type="match status" value="1"/>
</dbReference>
<dbReference type="InterPro" id="IPR035647">
    <property type="entry name" value="EFG_III/V"/>
</dbReference>
<dbReference type="InterPro" id="IPR023582">
    <property type="entry name" value="Impact"/>
</dbReference>
<evidence type="ECO:0000313" key="4">
    <source>
        <dbReference type="EMBL" id="MBF8376312.1"/>
    </source>
</evidence>
<evidence type="ECO:0000256" key="1">
    <source>
        <dbReference type="ARBA" id="ARBA00007665"/>
    </source>
</evidence>
<reference evidence="4 5" key="1">
    <citation type="submission" date="2020-11" db="EMBL/GenBank/DDBJ databases">
        <title>Genomic insight of Alicyclobacillus mali FL 18 reveals a new arsenic-resistant strain, with potential in environmental biotechnology.</title>
        <authorList>
            <person name="Fiorentino G."/>
            <person name="Gallo G."/>
            <person name="Aulitto M."/>
        </authorList>
    </citation>
    <scope>NUCLEOTIDE SEQUENCE [LARGE SCALE GENOMIC DNA]</scope>
    <source>
        <strain evidence="4 5">FL 18</strain>
    </source>
</reference>
<evidence type="ECO:0000259" key="3">
    <source>
        <dbReference type="Pfam" id="PF09186"/>
    </source>
</evidence>
<dbReference type="InterPro" id="IPR015269">
    <property type="entry name" value="UPF0029_Impact_C"/>
</dbReference>
<dbReference type="InterPro" id="IPR036956">
    <property type="entry name" value="Impact_N_sf"/>
</dbReference>
<comment type="caution">
    <text evidence="4">The sequence shown here is derived from an EMBL/GenBank/DDBJ whole genome shotgun (WGS) entry which is preliminary data.</text>
</comment>
<dbReference type="SUPFAM" id="SSF54980">
    <property type="entry name" value="EF-G C-terminal domain-like"/>
    <property type="match status" value="1"/>
</dbReference>
<dbReference type="Gene3D" id="3.30.70.240">
    <property type="match status" value="1"/>
</dbReference>
<protein>
    <submittedName>
        <fullName evidence="4">YigZ family protein</fullName>
    </submittedName>
</protein>
<dbReference type="Pfam" id="PF01205">
    <property type="entry name" value="Impact_N"/>
    <property type="match status" value="1"/>
</dbReference>
<evidence type="ECO:0000313" key="5">
    <source>
        <dbReference type="Proteomes" id="UP000642910"/>
    </source>
</evidence>
<comment type="similarity">
    <text evidence="1">Belongs to the IMPACT family.</text>
</comment>
<dbReference type="PROSITE" id="PS00910">
    <property type="entry name" value="UPF0029"/>
    <property type="match status" value="1"/>
</dbReference>
<evidence type="ECO:0000259" key="2">
    <source>
        <dbReference type="Pfam" id="PF01205"/>
    </source>
</evidence>
<dbReference type="EMBL" id="JADPKZ010000007">
    <property type="protein sequence ID" value="MBF8376312.1"/>
    <property type="molecule type" value="Genomic_DNA"/>
</dbReference>
<name>A0ABS0EYE1_9BACL</name>
<organism evidence="4 5">
    <name type="scientific">Alicyclobacillus mali</name>
    <name type="common">ex Roth et al. 2021</name>
    <dbReference type="NCBI Taxonomy" id="1123961"/>
    <lineage>
        <taxon>Bacteria</taxon>
        <taxon>Bacillati</taxon>
        <taxon>Bacillota</taxon>
        <taxon>Bacilli</taxon>
        <taxon>Bacillales</taxon>
        <taxon>Alicyclobacillaceae</taxon>
        <taxon>Alicyclobacillus</taxon>
    </lineage>
</organism>
<dbReference type="RefSeq" id="WP_195866725.1">
    <property type="nucleotide sequence ID" value="NZ_JADPKZ010000007.1"/>
</dbReference>
<dbReference type="InterPro" id="IPR020568">
    <property type="entry name" value="Ribosomal_Su5_D2-typ_SF"/>
</dbReference>
<dbReference type="InterPro" id="IPR001498">
    <property type="entry name" value="Impact_N"/>
</dbReference>